<dbReference type="PANTHER" id="PTHR13510">
    <property type="entry name" value="FYVE-FINGER-CONTAINING RAB5 EFFECTOR PROTEIN RABENOSYN-5-RELATED"/>
    <property type="match status" value="1"/>
</dbReference>
<dbReference type="SMART" id="SM00064">
    <property type="entry name" value="FYVE"/>
    <property type="match status" value="1"/>
</dbReference>
<evidence type="ECO:0000256" key="2">
    <source>
        <dbReference type="ARBA" id="ARBA00022771"/>
    </source>
</evidence>
<evidence type="ECO:0000256" key="4">
    <source>
        <dbReference type="PROSITE-ProRule" id="PRU00091"/>
    </source>
</evidence>
<dbReference type="Gene3D" id="3.30.40.10">
    <property type="entry name" value="Zinc/RING finger domain, C3HC4 (zinc finger)"/>
    <property type="match status" value="1"/>
</dbReference>
<feature type="compositionally biased region" description="Basic and acidic residues" evidence="5">
    <location>
        <begin position="517"/>
        <end position="528"/>
    </location>
</feature>
<evidence type="ECO:0000256" key="3">
    <source>
        <dbReference type="ARBA" id="ARBA00022833"/>
    </source>
</evidence>
<sequence>MKSKHGSQSYPRIEFTQDVYEKHLANMERIAALALNGRSGWDKATATPAHGWTLLTDTMGWEVLSLKAQCPSVHEYLCLGTLRTSLAALQEAFYVKNTYEFRALSAVLYEDAIADAALLNITHRRTSDDLGQFFGVKYLRLLVQVMNEEDQEQEYIYLEFSGTRMDSRGRKTWFVVTEPVAIKSKADAKSSMSSTTCRGSQDSDVSGLSFGERCSCVKLYREVSDGNVEVTVRTKLEAGSSFFKTAMGAGSHHHHHHHQSANLSGSVASMAKRAGPLVFWKSMGMFIPSGLAKDLLCLSRSGYAPEARRLTTGVFAKAWEHGSKCKVCFKSFNLLRRKHHCRRCGLSMCSTCTVNLYCVDRPTKSRSNQALAVEKFCKSCLVQAKIDSMRHRDVDAGSSRISDDSSSSAVNSSDANHRIAYLHSPACNANGDHFFLSDLVSNSSLSLSHTSDPAVAYDYTLEVDSGPFKPPVYTPSAASTTSTRYAPAFPMVSKDLADYYDLPVHRHAPQVPPQPTDHYKHIPSDRHAAQGHPLARGIHSQDSAPVVDAPKAQYTHVPRPQPSQPQHRFHPASDDLSSSQFHMVKLVPTDGHTDPETTMGRHVDYLVGQSSKEPTTEQPRHHRHNRPPMSTRQQRY</sequence>
<feature type="region of interest" description="Disordered" evidence="5">
    <location>
        <begin position="607"/>
        <end position="636"/>
    </location>
</feature>
<dbReference type="AlphaFoldDB" id="A0A024UJD8"/>
<dbReference type="InterPro" id="IPR052727">
    <property type="entry name" value="Rab4/Rab5_effector"/>
</dbReference>
<organism evidence="7">
    <name type="scientific">Aphanomyces invadans</name>
    <dbReference type="NCBI Taxonomy" id="157072"/>
    <lineage>
        <taxon>Eukaryota</taxon>
        <taxon>Sar</taxon>
        <taxon>Stramenopiles</taxon>
        <taxon>Oomycota</taxon>
        <taxon>Saprolegniomycetes</taxon>
        <taxon>Saprolegniales</taxon>
        <taxon>Verrucalvaceae</taxon>
        <taxon>Aphanomyces</taxon>
    </lineage>
</organism>
<dbReference type="eggNOG" id="ENOG502STWK">
    <property type="taxonomic scope" value="Eukaryota"/>
</dbReference>
<keyword evidence="3" id="KW-0862">Zinc</keyword>
<proteinExistence type="predicted"/>
<gene>
    <name evidence="7" type="ORF">H310_03439</name>
</gene>
<dbReference type="PROSITE" id="PS50178">
    <property type="entry name" value="ZF_FYVE"/>
    <property type="match status" value="1"/>
</dbReference>
<feature type="region of interest" description="Disordered" evidence="5">
    <location>
        <begin position="554"/>
        <end position="577"/>
    </location>
</feature>
<evidence type="ECO:0000256" key="5">
    <source>
        <dbReference type="SAM" id="MobiDB-lite"/>
    </source>
</evidence>
<dbReference type="VEuPathDB" id="FungiDB:H310_03439"/>
<dbReference type="STRING" id="157072.A0A024UJD8"/>
<dbReference type="RefSeq" id="XP_008865520.1">
    <property type="nucleotide sequence ID" value="XM_008867298.1"/>
</dbReference>
<dbReference type="EMBL" id="KI913956">
    <property type="protein sequence ID" value="ETW05743.1"/>
    <property type="molecule type" value="Genomic_DNA"/>
</dbReference>
<dbReference type="InterPro" id="IPR011011">
    <property type="entry name" value="Znf_FYVE_PHD"/>
</dbReference>
<dbReference type="SUPFAM" id="SSF57903">
    <property type="entry name" value="FYVE/PHD zinc finger"/>
    <property type="match status" value="1"/>
</dbReference>
<dbReference type="Pfam" id="PF01363">
    <property type="entry name" value="FYVE"/>
    <property type="match status" value="1"/>
</dbReference>
<dbReference type="PANTHER" id="PTHR13510:SF44">
    <property type="entry name" value="RABENOSYN-5"/>
    <property type="match status" value="1"/>
</dbReference>
<keyword evidence="2 4" id="KW-0863">Zinc-finger</keyword>
<evidence type="ECO:0000313" key="7">
    <source>
        <dbReference type="EMBL" id="ETW05743.1"/>
    </source>
</evidence>
<evidence type="ECO:0000259" key="6">
    <source>
        <dbReference type="PROSITE" id="PS50178"/>
    </source>
</evidence>
<name>A0A024UJD8_9STRA</name>
<protein>
    <recommendedName>
        <fullName evidence="6">FYVE-type domain-containing protein</fullName>
    </recommendedName>
</protein>
<feature type="domain" description="FYVE-type" evidence="6">
    <location>
        <begin position="319"/>
        <end position="385"/>
    </location>
</feature>
<dbReference type="InterPro" id="IPR013083">
    <property type="entry name" value="Znf_RING/FYVE/PHD"/>
</dbReference>
<dbReference type="InterPro" id="IPR017455">
    <property type="entry name" value="Znf_FYVE-rel"/>
</dbReference>
<dbReference type="GeneID" id="20080489"/>
<dbReference type="InterPro" id="IPR000306">
    <property type="entry name" value="Znf_FYVE"/>
</dbReference>
<accession>A0A024UJD8</accession>
<feature type="region of interest" description="Disordered" evidence="5">
    <location>
        <begin position="506"/>
        <end position="541"/>
    </location>
</feature>
<reference evidence="7" key="1">
    <citation type="submission" date="2013-12" db="EMBL/GenBank/DDBJ databases">
        <title>The Genome Sequence of Aphanomyces invadans NJM9701.</title>
        <authorList>
            <consortium name="The Broad Institute Genomics Platform"/>
            <person name="Russ C."/>
            <person name="Tyler B."/>
            <person name="van West P."/>
            <person name="Dieguez-Uribeondo J."/>
            <person name="Young S.K."/>
            <person name="Zeng Q."/>
            <person name="Gargeya S."/>
            <person name="Fitzgerald M."/>
            <person name="Abouelleil A."/>
            <person name="Alvarado L."/>
            <person name="Chapman S.B."/>
            <person name="Gainer-Dewar J."/>
            <person name="Goldberg J."/>
            <person name="Griggs A."/>
            <person name="Gujja S."/>
            <person name="Hansen M."/>
            <person name="Howarth C."/>
            <person name="Imamovic A."/>
            <person name="Ireland A."/>
            <person name="Larimer J."/>
            <person name="McCowan C."/>
            <person name="Murphy C."/>
            <person name="Pearson M."/>
            <person name="Poon T.W."/>
            <person name="Priest M."/>
            <person name="Roberts A."/>
            <person name="Saif S."/>
            <person name="Shea T."/>
            <person name="Sykes S."/>
            <person name="Wortman J."/>
            <person name="Nusbaum C."/>
            <person name="Birren B."/>
        </authorList>
    </citation>
    <scope>NUCLEOTIDE SEQUENCE [LARGE SCALE GENOMIC DNA]</scope>
    <source>
        <strain evidence="7">NJM9701</strain>
    </source>
</reference>
<evidence type="ECO:0000256" key="1">
    <source>
        <dbReference type="ARBA" id="ARBA00022723"/>
    </source>
</evidence>
<dbReference type="OrthoDB" id="68108at2759"/>
<dbReference type="GO" id="GO:0008270">
    <property type="term" value="F:zinc ion binding"/>
    <property type="evidence" value="ECO:0007669"/>
    <property type="project" value="UniProtKB-KW"/>
</dbReference>
<keyword evidence="1" id="KW-0479">Metal-binding</keyword>